<accession>A0A1G7Y896</accession>
<dbReference type="NCBIfam" id="TIGR01730">
    <property type="entry name" value="RND_mfp"/>
    <property type="match status" value="1"/>
</dbReference>
<dbReference type="GO" id="GO:1990281">
    <property type="term" value="C:efflux pump complex"/>
    <property type="evidence" value="ECO:0007669"/>
    <property type="project" value="TreeGrafter"/>
</dbReference>
<dbReference type="FunFam" id="2.40.30.170:FF:000010">
    <property type="entry name" value="Efflux RND transporter periplasmic adaptor subunit"/>
    <property type="match status" value="1"/>
</dbReference>
<feature type="domain" description="Multidrug resistance protein MdtA-like alpha-helical hairpin" evidence="3">
    <location>
        <begin position="104"/>
        <end position="171"/>
    </location>
</feature>
<feature type="domain" description="CusB-like beta-barrel" evidence="5">
    <location>
        <begin position="215"/>
        <end position="287"/>
    </location>
</feature>
<dbReference type="PANTHER" id="PTHR30469">
    <property type="entry name" value="MULTIDRUG RESISTANCE PROTEIN MDTA"/>
    <property type="match status" value="1"/>
</dbReference>
<dbReference type="Gene3D" id="2.40.420.20">
    <property type="match status" value="1"/>
</dbReference>
<dbReference type="Gene3D" id="2.40.50.100">
    <property type="match status" value="1"/>
</dbReference>
<evidence type="ECO:0000256" key="1">
    <source>
        <dbReference type="ARBA" id="ARBA00009477"/>
    </source>
</evidence>
<evidence type="ECO:0000256" key="2">
    <source>
        <dbReference type="SAM" id="MobiDB-lite"/>
    </source>
</evidence>
<dbReference type="InterPro" id="IPR058625">
    <property type="entry name" value="MdtA-like_BSH"/>
</dbReference>
<evidence type="ECO:0000313" key="6">
    <source>
        <dbReference type="EMBL" id="SDG92695.1"/>
    </source>
</evidence>
<proteinExistence type="inferred from homology"/>
<keyword evidence="7" id="KW-1185">Reference proteome</keyword>
<evidence type="ECO:0000313" key="7">
    <source>
        <dbReference type="Proteomes" id="UP000198607"/>
    </source>
</evidence>
<dbReference type="Gene3D" id="2.40.30.170">
    <property type="match status" value="1"/>
</dbReference>
<organism evidence="6 7">
    <name type="scientific">Propionivibrio dicarboxylicus</name>
    <dbReference type="NCBI Taxonomy" id="83767"/>
    <lineage>
        <taxon>Bacteria</taxon>
        <taxon>Pseudomonadati</taxon>
        <taxon>Pseudomonadota</taxon>
        <taxon>Betaproteobacteria</taxon>
        <taxon>Rhodocyclales</taxon>
        <taxon>Rhodocyclaceae</taxon>
        <taxon>Propionivibrio</taxon>
    </lineage>
</organism>
<feature type="region of interest" description="Disordered" evidence="2">
    <location>
        <begin position="309"/>
        <end position="341"/>
    </location>
</feature>
<evidence type="ECO:0000259" key="3">
    <source>
        <dbReference type="Pfam" id="PF25876"/>
    </source>
</evidence>
<feature type="domain" description="Multidrug resistance protein MdtA-like barrel-sandwich hybrid" evidence="4">
    <location>
        <begin position="63"/>
        <end position="201"/>
    </location>
</feature>
<dbReference type="AlphaFoldDB" id="A0A1G7Y896"/>
<dbReference type="SUPFAM" id="SSF111369">
    <property type="entry name" value="HlyD-like secretion proteins"/>
    <property type="match status" value="1"/>
</dbReference>
<dbReference type="STRING" id="83767.SAMN05660652_00925"/>
<dbReference type="RefSeq" id="WP_091934347.1">
    <property type="nucleotide sequence ID" value="NZ_FNCY01000002.1"/>
</dbReference>
<dbReference type="Pfam" id="PF25917">
    <property type="entry name" value="BSH_RND"/>
    <property type="match status" value="1"/>
</dbReference>
<comment type="similarity">
    <text evidence="1">Belongs to the membrane fusion protein (MFP) (TC 8.A.1) family.</text>
</comment>
<protein>
    <submittedName>
        <fullName evidence="6">HlyD family secretion protein</fullName>
    </submittedName>
</protein>
<dbReference type="Gene3D" id="1.10.287.470">
    <property type="entry name" value="Helix hairpin bin"/>
    <property type="match status" value="1"/>
</dbReference>
<dbReference type="InterPro" id="IPR058624">
    <property type="entry name" value="MdtA-like_HH"/>
</dbReference>
<dbReference type="Pfam" id="PF25876">
    <property type="entry name" value="HH_MFP_RND"/>
    <property type="match status" value="1"/>
</dbReference>
<dbReference type="Pfam" id="PF25954">
    <property type="entry name" value="Beta-barrel_RND_2"/>
    <property type="match status" value="1"/>
</dbReference>
<gene>
    <name evidence="6" type="ORF">SAMN05660652_00925</name>
</gene>
<dbReference type="InterPro" id="IPR058792">
    <property type="entry name" value="Beta-barrel_RND_2"/>
</dbReference>
<dbReference type="PANTHER" id="PTHR30469:SF33">
    <property type="entry name" value="SLR1207 PROTEIN"/>
    <property type="match status" value="1"/>
</dbReference>
<dbReference type="GO" id="GO:0015562">
    <property type="term" value="F:efflux transmembrane transporter activity"/>
    <property type="evidence" value="ECO:0007669"/>
    <property type="project" value="TreeGrafter"/>
</dbReference>
<dbReference type="Proteomes" id="UP000198607">
    <property type="component" value="Unassembled WGS sequence"/>
</dbReference>
<sequence>MKPIARLALAALVVIALGTGAVIAYRLASAPTPEQRYRLQTVEKGDIVQSVSANGTLNPIVLVNVGTQVSGTVTRLFVDFNDKVEKGQALLELDQSLFAAQARQSEANVINIRTSLDLARATEARMQALFAQEYVSRQDLDQAVQARRSAEAQYAQAKAAADKDRVNLGYTTIRSPVSGIVVDRVVDLGQTVAASLQTPTLIKIAQDLSEMRIDTSFAEADVGKIREGQKVRFTVDAFPDRSFTGEVQQVRMNATVTQNVVTYNVRVSLQNPDHMLLPGMTAYVNIAVARRDDVLVVPNAALRFKPADAADKREDAAGNGNGAAAGEEGRGKGRKRDQRSGTVYVVDGKTIKPVAVQIGITDNRNTEISGGDLKAGDRVVVGDAPGAAGKPSSVGVRLF</sequence>
<dbReference type="InterPro" id="IPR006143">
    <property type="entry name" value="RND_pump_MFP"/>
</dbReference>
<evidence type="ECO:0000259" key="5">
    <source>
        <dbReference type="Pfam" id="PF25954"/>
    </source>
</evidence>
<name>A0A1G7Y896_9RHOO</name>
<evidence type="ECO:0000259" key="4">
    <source>
        <dbReference type="Pfam" id="PF25917"/>
    </source>
</evidence>
<dbReference type="EMBL" id="FNCY01000002">
    <property type="protein sequence ID" value="SDG92695.1"/>
    <property type="molecule type" value="Genomic_DNA"/>
</dbReference>
<dbReference type="OrthoDB" id="9784484at2"/>
<reference evidence="6 7" key="1">
    <citation type="submission" date="2016-10" db="EMBL/GenBank/DDBJ databases">
        <authorList>
            <person name="de Groot N.N."/>
        </authorList>
    </citation>
    <scope>NUCLEOTIDE SEQUENCE [LARGE SCALE GENOMIC DNA]</scope>
    <source>
        <strain evidence="6 7">DSM 5885</strain>
    </source>
</reference>